<dbReference type="Gene3D" id="2.60.120.620">
    <property type="entry name" value="q2cbj1_9rhob like domain"/>
    <property type="match status" value="1"/>
</dbReference>
<feature type="domain" description="Fe2OG dioxygenase" evidence="11">
    <location>
        <begin position="157"/>
        <end position="282"/>
    </location>
</feature>
<evidence type="ECO:0000256" key="3">
    <source>
        <dbReference type="ARBA" id="ARBA00004308"/>
    </source>
</evidence>
<evidence type="ECO:0000313" key="13">
    <source>
        <dbReference type="EMBL" id="CAE7701894.1"/>
    </source>
</evidence>
<comment type="subcellular location">
    <subcellularLocation>
        <location evidence="3">Endomembrane system</location>
    </subcellularLocation>
    <subcellularLocation>
        <location evidence="2">Membrane</location>
        <topology evidence="2">Single-pass membrane protein</topology>
    </subcellularLocation>
</comment>
<feature type="domain" description="ShKT" evidence="12">
    <location>
        <begin position="7"/>
        <end position="41"/>
    </location>
</feature>
<dbReference type="Pfam" id="PF01549">
    <property type="entry name" value="ShK"/>
    <property type="match status" value="1"/>
</dbReference>
<evidence type="ECO:0000259" key="11">
    <source>
        <dbReference type="PROSITE" id="PS51471"/>
    </source>
</evidence>
<keyword evidence="9" id="KW-0408">Iron</keyword>
<dbReference type="AlphaFoldDB" id="A0A812WSW3"/>
<dbReference type="OrthoDB" id="420380at2759"/>
<dbReference type="SMART" id="SM00254">
    <property type="entry name" value="ShKT"/>
    <property type="match status" value="1"/>
</dbReference>
<dbReference type="Pfam" id="PF13640">
    <property type="entry name" value="2OG-FeII_Oxy_3"/>
    <property type="match status" value="1"/>
</dbReference>
<keyword evidence="10" id="KW-0472">Membrane</keyword>
<keyword evidence="6" id="KW-0223">Dioxygenase</keyword>
<evidence type="ECO:0000256" key="9">
    <source>
        <dbReference type="ARBA" id="ARBA00023004"/>
    </source>
</evidence>
<feature type="non-terminal residue" evidence="13">
    <location>
        <position position="1"/>
    </location>
</feature>
<evidence type="ECO:0000256" key="2">
    <source>
        <dbReference type="ARBA" id="ARBA00004167"/>
    </source>
</evidence>
<evidence type="ECO:0000256" key="10">
    <source>
        <dbReference type="ARBA" id="ARBA00023136"/>
    </source>
</evidence>
<evidence type="ECO:0000256" key="7">
    <source>
        <dbReference type="ARBA" id="ARBA00022989"/>
    </source>
</evidence>
<dbReference type="GO" id="GO:0016020">
    <property type="term" value="C:membrane"/>
    <property type="evidence" value="ECO:0007669"/>
    <property type="project" value="UniProtKB-SubCell"/>
</dbReference>
<dbReference type="PANTHER" id="PTHR10869">
    <property type="entry name" value="PROLYL 4-HYDROXYLASE ALPHA SUBUNIT"/>
    <property type="match status" value="1"/>
</dbReference>
<dbReference type="PANTHER" id="PTHR10869:SF42">
    <property type="entry name" value="PROLYL 4-HYDROXYLASE 1"/>
    <property type="match status" value="1"/>
</dbReference>
<dbReference type="GO" id="GO:0005506">
    <property type="term" value="F:iron ion binding"/>
    <property type="evidence" value="ECO:0007669"/>
    <property type="project" value="InterPro"/>
</dbReference>
<protein>
    <submittedName>
        <fullName evidence="13">P4H1 protein</fullName>
    </submittedName>
</protein>
<proteinExistence type="predicted"/>
<dbReference type="Proteomes" id="UP000649617">
    <property type="component" value="Unassembled WGS sequence"/>
</dbReference>
<dbReference type="GO" id="GO:0004656">
    <property type="term" value="F:procollagen-proline 4-dioxygenase activity"/>
    <property type="evidence" value="ECO:0007669"/>
    <property type="project" value="TreeGrafter"/>
</dbReference>
<keyword evidence="8" id="KW-0560">Oxidoreductase</keyword>
<dbReference type="InterPro" id="IPR003582">
    <property type="entry name" value="ShKT_dom"/>
</dbReference>
<evidence type="ECO:0000313" key="14">
    <source>
        <dbReference type="Proteomes" id="UP000649617"/>
    </source>
</evidence>
<dbReference type="PROSITE" id="PS51670">
    <property type="entry name" value="SHKT"/>
    <property type="match status" value="1"/>
</dbReference>
<evidence type="ECO:0000256" key="8">
    <source>
        <dbReference type="ARBA" id="ARBA00023002"/>
    </source>
</evidence>
<dbReference type="InterPro" id="IPR006620">
    <property type="entry name" value="Pro_4_hyd_alph"/>
</dbReference>
<reference evidence="13" key="1">
    <citation type="submission" date="2021-02" db="EMBL/GenBank/DDBJ databases">
        <authorList>
            <person name="Dougan E. K."/>
            <person name="Rhodes N."/>
            <person name="Thang M."/>
            <person name="Chan C."/>
        </authorList>
    </citation>
    <scope>NUCLEOTIDE SEQUENCE</scope>
</reference>
<dbReference type="SMART" id="SM00702">
    <property type="entry name" value="P4Hc"/>
    <property type="match status" value="1"/>
</dbReference>
<keyword evidence="5" id="KW-0479">Metal-binding</keyword>
<accession>A0A812WSW3</accession>
<dbReference type="GO" id="GO:0005783">
    <property type="term" value="C:endoplasmic reticulum"/>
    <property type="evidence" value="ECO:0007669"/>
    <property type="project" value="TreeGrafter"/>
</dbReference>
<dbReference type="InterPro" id="IPR005123">
    <property type="entry name" value="Oxoglu/Fe-dep_dioxygenase_dom"/>
</dbReference>
<sequence>PVTEAPCTDGNNQCAYWAAIGECEANPRFMLEVCRASCHVCPGDEGALHAKLYRQLEQKMSPAAALNEPHLLEVSYSPRVLLVEEFLSVEECEVLKQMASSHLQEAKTINRSTGAALPDKVRTNSQMYFDKASHYKDPLVVALQQRMQILARIPAGHAEPLQVGRYRVGEFYQPHYDSEPTQSVRRAATVLVYLEPPEAGGETIFPKHRRCQEADFEDCCSRIEELVVKEGGGFAVKAKKGTAVLFFSHDLDGRHNPLSMHASCPILQGEKWVAQQWFRVEPYAGSPFFQFLLQPGGRLWSRSCSRAWSCFRSCQILLKGQTWMQRSFRPENQFSWTGAVRSPLPR</sequence>
<evidence type="ECO:0000256" key="5">
    <source>
        <dbReference type="ARBA" id="ARBA00022723"/>
    </source>
</evidence>
<dbReference type="PROSITE" id="PS51471">
    <property type="entry name" value="FE2OG_OXY"/>
    <property type="match status" value="1"/>
</dbReference>
<evidence type="ECO:0000256" key="1">
    <source>
        <dbReference type="ARBA" id="ARBA00001961"/>
    </source>
</evidence>
<name>A0A812WSW3_SYMPI</name>
<keyword evidence="7" id="KW-1133">Transmembrane helix</keyword>
<keyword evidence="14" id="KW-1185">Reference proteome</keyword>
<evidence type="ECO:0000259" key="12">
    <source>
        <dbReference type="PROSITE" id="PS51670"/>
    </source>
</evidence>
<comment type="cofactor">
    <cofactor evidence="1">
        <name>L-ascorbate</name>
        <dbReference type="ChEBI" id="CHEBI:38290"/>
    </cofactor>
</comment>
<evidence type="ECO:0000256" key="4">
    <source>
        <dbReference type="ARBA" id="ARBA00022692"/>
    </source>
</evidence>
<dbReference type="EMBL" id="CAJNIZ010044815">
    <property type="protein sequence ID" value="CAE7701894.1"/>
    <property type="molecule type" value="Genomic_DNA"/>
</dbReference>
<keyword evidence="4" id="KW-0812">Transmembrane</keyword>
<evidence type="ECO:0000256" key="6">
    <source>
        <dbReference type="ARBA" id="ARBA00022964"/>
    </source>
</evidence>
<comment type="caution">
    <text evidence="13">The sequence shown here is derived from an EMBL/GenBank/DDBJ whole genome shotgun (WGS) entry which is preliminary data.</text>
</comment>
<dbReference type="InterPro" id="IPR045054">
    <property type="entry name" value="P4HA-like"/>
</dbReference>
<organism evidence="13 14">
    <name type="scientific">Symbiodinium pilosum</name>
    <name type="common">Dinoflagellate</name>
    <dbReference type="NCBI Taxonomy" id="2952"/>
    <lineage>
        <taxon>Eukaryota</taxon>
        <taxon>Sar</taxon>
        <taxon>Alveolata</taxon>
        <taxon>Dinophyceae</taxon>
        <taxon>Suessiales</taxon>
        <taxon>Symbiodiniaceae</taxon>
        <taxon>Symbiodinium</taxon>
    </lineage>
</organism>
<dbReference type="InterPro" id="IPR044862">
    <property type="entry name" value="Pro_4_hyd_alph_FE2OG_OXY"/>
</dbReference>
<dbReference type="GO" id="GO:0031418">
    <property type="term" value="F:L-ascorbic acid binding"/>
    <property type="evidence" value="ECO:0007669"/>
    <property type="project" value="InterPro"/>
</dbReference>
<gene>
    <name evidence="13" type="primary">P4H1</name>
    <name evidence="13" type="ORF">SPIL2461_LOCUS19746</name>
</gene>